<dbReference type="EMBL" id="JBIAJP010000001">
    <property type="protein sequence ID" value="MFF0003653.1"/>
    <property type="molecule type" value="Genomic_DNA"/>
</dbReference>
<accession>A0ABW6MRI5</accession>
<keyword evidence="2" id="KW-1185">Reference proteome</keyword>
<organism evidence="1 2">
    <name type="scientific">Streptomyces tibetensis</name>
    <dbReference type="NCBI Taxonomy" id="2382123"/>
    <lineage>
        <taxon>Bacteria</taxon>
        <taxon>Bacillati</taxon>
        <taxon>Actinomycetota</taxon>
        <taxon>Actinomycetes</taxon>
        <taxon>Kitasatosporales</taxon>
        <taxon>Streptomycetaceae</taxon>
        <taxon>Streptomyces</taxon>
    </lineage>
</organism>
<sequence length="47" mass="5049">MITNRALALCSGVASVRPRQRLAPVLQRLGEHEALPAVAEVLDKARA</sequence>
<dbReference type="Proteomes" id="UP001601422">
    <property type="component" value="Unassembled WGS sequence"/>
</dbReference>
<protein>
    <submittedName>
        <fullName evidence="1">Uncharacterized protein</fullName>
    </submittedName>
</protein>
<reference evidence="1 2" key="1">
    <citation type="submission" date="2024-10" db="EMBL/GenBank/DDBJ databases">
        <title>The Natural Products Discovery Center: Release of the First 8490 Sequenced Strains for Exploring Actinobacteria Biosynthetic Diversity.</title>
        <authorList>
            <person name="Kalkreuter E."/>
            <person name="Kautsar S.A."/>
            <person name="Yang D."/>
            <person name="Bader C.D."/>
            <person name="Teijaro C.N."/>
            <person name="Fluegel L."/>
            <person name="Davis C.M."/>
            <person name="Simpson J.R."/>
            <person name="Lauterbach L."/>
            <person name="Steele A.D."/>
            <person name="Gui C."/>
            <person name="Meng S."/>
            <person name="Li G."/>
            <person name="Viehrig K."/>
            <person name="Ye F."/>
            <person name="Su P."/>
            <person name="Kiefer A.F."/>
            <person name="Nichols A."/>
            <person name="Cepeda A.J."/>
            <person name="Yan W."/>
            <person name="Fan B."/>
            <person name="Jiang Y."/>
            <person name="Adhikari A."/>
            <person name="Zheng C.-J."/>
            <person name="Schuster L."/>
            <person name="Cowan T.M."/>
            <person name="Smanski M.J."/>
            <person name="Chevrette M.G."/>
            <person name="De Carvalho L.P.S."/>
            <person name="Shen B."/>
        </authorList>
    </citation>
    <scope>NUCLEOTIDE SEQUENCE [LARGE SCALE GENOMIC DNA]</scope>
    <source>
        <strain evidence="1 2">NPDC005497</strain>
    </source>
</reference>
<evidence type="ECO:0000313" key="1">
    <source>
        <dbReference type="EMBL" id="MFF0003653.1"/>
    </source>
</evidence>
<proteinExistence type="predicted"/>
<dbReference type="RefSeq" id="WP_361954057.1">
    <property type="nucleotide sequence ID" value="NZ_JBEXVS010000070.1"/>
</dbReference>
<name>A0ABW6MRI5_9ACTN</name>
<gene>
    <name evidence="1" type="ORF">ACFYQT_09415</name>
</gene>
<comment type="caution">
    <text evidence="1">The sequence shown here is derived from an EMBL/GenBank/DDBJ whole genome shotgun (WGS) entry which is preliminary data.</text>
</comment>
<evidence type="ECO:0000313" key="2">
    <source>
        <dbReference type="Proteomes" id="UP001601422"/>
    </source>
</evidence>